<gene>
    <name evidence="1" type="ORF">QUF54_07565</name>
</gene>
<reference evidence="1" key="1">
    <citation type="submission" date="2023-06" db="EMBL/GenBank/DDBJ databases">
        <title>Uncultivated large filamentous bacteria from sulfidic sediments reveal new species and different genomic features in energy metabolism and defense.</title>
        <authorList>
            <person name="Fonseca A."/>
        </authorList>
    </citation>
    <scope>NUCLEOTIDE SEQUENCE</scope>
    <source>
        <strain evidence="1">HSG4</strain>
    </source>
</reference>
<sequence>MESFKFGHASASHWEEAAQACLIQMGDLSHSPANLGFLYTTDLLAKNLPDILEYFKQKTGVSHWVGSVGIGICSHAKEYFNVPAIAVMLGQFPEDSFSVFSTTDDNFENFSREH</sequence>
<evidence type="ECO:0000313" key="1">
    <source>
        <dbReference type="EMBL" id="MDM8563195.1"/>
    </source>
</evidence>
<evidence type="ECO:0008006" key="3">
    <source>
        <dbReference type="Google" id="ProtNLM"/>
    </source>
</evidence>
<keyword evidence="2" id="KW-1185">Reference proteome</keyword>
<organism evidence="1 2">
    <name type="scientific">Candidatus Marithioploca araucensis</name>
    <dbReference type="NCBI Taxonomy" id="70273"/>
    <lineage>
        <taxon>Bacteria</taxon>
        <taxon>Pseudomonadati</taxon>
        <taxon>Pseudomonadota</taxon>
        <taxon>Gammaproteobacteria</taxon>
        <taxon>Thiotrichales</taxon>
        <taxon>Thiotrichaceae</taxon>
        <taxon>Candidatus Marithioploca</taxon>
    </lineage>
</organism>
<proteinExistence type="predicted"/>
<dbReference type="Proteomes" id="UP001171945">
    <property type="component" value="Unassembled WGS sequence"/>
</dbReference>
<dbReference type="EMBL" id="JAUCGM010000502">
    <property type="protein sequence ID" value="MDM8563195.1"/>
    <property type="molecule type" value="Genomic_DNA"/>
</dbReference>
<evidence type="ECO:0000313" key="2">
    <source>
        <dbReference type="Proteomes" id="UP001171945"/>
    </source>
</evidence>
<comment type="caution">
    <text evidence="1">The sequence shown here is derived from an EMBL/GenBank/DDBJ whole genome shotgun (WGS) entry which is preliminary data.</text>
</comment>
<accession>A0ABT7VUC5</accession>
<protein>
    <recommendedName>
        <fullName evidence="3">FIST domain-containing protein</fullName>
    </recommendedName>
</protein>
<name>A0ABT7VUC5_9GAMM</name>